<dbReference type="GO" id="GO:0005634">
    <property type="term" value="C:nucleus"/>
    <property type="evidence" value="ECO:0007669"/>
    <property type="project" value="UniProtKB-SubCell"/>
</dbReference>
<dbReference type="STRING" id="1858805.M5FXL1"/>
<comment type="subcellular location">
    <subcellularLocation>
        <location evidence="1">Nucleus</location>
    </subcellularLocation>
</comment>
<gene>
    <name evidence="6" type="ORF">DACRYDRAFT_53973</name>
</gene>
<protein>
    <submittedName>
        <fullName evidence="6">Uncharacterized protein</fullName>
    </submittedName>
</protein>
<dbReference type="OMA" id="WHPEHFE"/>
<keyword evidence="5" id="KW-0539">Nucleus</keyword>
<organism evidence="6 7">
    <name type="scientific">Dacryopinax primogenitus (strain DJM 731)</name>
    <name type="common">Brown rot fungus</name>
    <dbReference type="NCBI Taxonomy" id="1858805"/>
    <lineage>
        <taxon>Eukaryota</taxon>
        <taxon>Fungi</taxon>
        <taxon>Dikarya</taxon>
        <taxon>Basidiomycota</taxon>
        <taxon>Agaricomycotina</taxon>
        <taxon>Dacrymycetes</taxon>
        <taxon>Dacrymycetales</taxon>
        <taxon>Dacrymycetaceae</taxon>
        <taxon>Dacryopinax</taxon>
    </lineage>
</organism>
<dbReference type="RefSeq" id="XP_040627427.1">
    <property type="nucleotide sequence ID" value="XM_040775219.1"/>
</dbReference>
<keyword evidence="7" id="KW-1185">Reference proteome</keyword>
<keyword evidence="3" id="KW-0677">Repeat</keyword>
<dbReference type="OrthoDB" id="412109at2759"/>
<dbReference type="PANTHER" id="PTHR15263">
    <property type="entry name" value="I-KAPPA-B-LIKE PROTEIN IKBL"/>
    <property type="match status" value="1"/>
</dbReference>
<proteinExistence type="predicted"/>
<reference evidence="6 7" key="1">
    <citation type="journal article" date="2012" name="Science">
        <title>The Paleozoic origin of enzymatic lignin decomposition reconstructed from 31 fungal genomes.</title>
        <authorList>
            <person name="Floudas D."/>
            <person name="Binder M."/>
            <person name="Riley R."/>
            <person name="Barry K."/>
            <person name="Blanchette R.A."/>
            <person name="Henrissat B."/>
            <person name="Martinez A.T."/>
            <person name="Otillar R."/>
            <person name="Spatafora J.W."/>
            <person name="Yadav J.S."/>
            <person name="Aerts A."/>
            <person name="Benoit I."/>
            <person name="Boyd A."/>
            <person name="Carlson A."/>
            <person name="Copeland A."/>
            <person name="Coutinho P.M."/>
            <person name="de Vries R.P."/>
            <person name="Ferreira P."/>
            <person name="Findley K."/>
            <person name="Foster B."/>
            <person name="Gaskell J."/>
            <person name="Glotzer D."/>
            <person name="Gorecki P."/>
            <person name="Heitman J."/>
            <person name="Hesse C."/>
            <person name="Hori C."/>
            <person name="Igarashi K."/>
            <person name="Jurgens J.A."/>
            <person name="Kallen N."/>
            <person name="Kersten P."/>
            <person name="Kohler A."/>
            <person name="Kuees U."/>
            <person name="Kumar T.K.A."/>
            <person name="Kuo A."/>
            <person name="LaButti K."/>
            <person name="Larrondo L.F."/>
            <person name="Lindquist E."/>
            <person name="Ling A."/>
            <person name="Lombard V."/>
            <person name="Lucas S."/>
            <person name="Lundell T."/>
            <person name="Martin R."/>
            <person name="McLaughlin D.J."/>
            <person name="Morgenstern I."/>
            <person name="Morin E."/>
            <person name="Murat C."/>
            <person name="Nagy L.G."/>
            <person name="Nolan M."/>
            <person name="Ohm R.A."/>
            <person name="Patyshakuliyeva A."/>
            <person name="Rokas A."/>
            <person name="Ruiz-Duenas F.J."/>
            <person name="Sabat G."/>
            <person name="Salamov A."/>
            <person name="Samejima M."/>
            <person name="Schmutz J."/>
            <person name="Slot J.C."/>
            <person name="St John F."/>
            <person name="Stenlid J."/>
            <person name="Sun H."/>
            <person name="Sun S."/>
            <person name="Syed K."/>
            <person name="Tsang A."/>
            <person name="Wiebenga A."/>
            <person name="Young D."/>
            <person name="Pisabarro A."/>
            <person name="Eastwood D.C."/>
            <person name="Martin F."/>
            <person name="Cullen D."/>
            <person name="Grigoriev I.V."/>
            <person name="Hibbett D.S."/>
        </authorList>
    </citation>
    <scope>NUCLEOTIDE SEQUENCE [LARGE SCALE GENOMIC DNA]</scope>
    <source>
        <strain evidence="6 7">DJM-731 SS1</strain>
    </source>
</reference>
<dbReference type="InterPro" id="IPR038753">
    <property type="entry name" value="NFKBIL1"/>
</dbReference>
<dbReference type="GO" id="GO:0043124">
    <property type="term" value="P:negative regulation of canonical NF-kappaB signal transduction"/>
    <property type="evidence" value="ECO:0007669"/>
    <property type="project" value="InterPro"/>
</dbReference>
<keyword evidence="4" id="KW-0040">ANK repeat</keyword>
<dbReference type="PANTHER" id="PTHR15263:SF1">
    <property type="entry name" value="NF-KAPPA-B INHIBITOR-LIKE PROTEIN 1"/>
    <property type="match status" value="1"/>
</dbReference>
<dbReference type="HOGENOM" id="CLU_074404_2_0_1"/>
<dbReference type="AlphaFoldDB" id="M5FXL1"/>
<keyword evidence="2" id="KW-0597">Phosphoprotein</keyword>
<evidence type="ECO:0000256" key="3">
    <source>
        <dbReference type="ARBA" id="ARBA00022737"/>
    </source>
</evidence>
<accession>M5FXL1</accession>
<evidence type="ECO:0000256" key="4">
    <source>
        <dbReference type="ARBA" id="ARBA00023043"/>
    </source>
</evidence>
<evidence type="ECO:0000313" key="6">
    <source>
        <dbReference type="EMBL" id="EJU00530.1"/>
    </source>
</evidence>
<evidence type="ECO:0000256" key="5">
    <source>
        <dbReference type="ARBA" id="ARBA00023242"/>
    </source>
</evidence>
<name>M5FXL1_DACPD</name>
<dbReference type="GeneID" id="63690281"/>
<sequence length="114" mass="12574">MALLSPASPGSPGTVGLGFTDLPWPCYPAPLSPEDLKPLPIQRFILSPSHSASQGAKERVRQALLRWHPDKFEGRWMGRCSEGERGEVRQGVRAVVDALGEVQEEMNRRGVWSP</sequence>
<dbReference type="Proteomes" id="UP000030653">
    <property type="component" value="Unassembled WGS sequence"/>
</dbReference>
<evidence type="ECO:0000256" key="2">
    <source>
        <dbReference type="ARBA" id="ARBA00022553"/>
    </source>
</evidence>
<evidence type="ECO:0000256" key="1">
    <source>
        <dbReference type="ARBA" id="ARBA00004123"/>
    </source>
</evidence>
<evidence type="ECO:0000313" key="7">
    <source>
        <dbReference type="Proteomes" id="UP000030653"/>
    </source>
</evidence>
<dbReference type="EMBL" id="JH795866">
    <property type="protein sequence ID" value="EJU00530.1"/>
    <property type="molecule type" value="Genomic_DNA"/>
</dbReference>